<evidence type="ECO:0000256" key="7">
    <source>
        <dbReference type="ARBA" id="ARBA00034808"/>
    </source>
</evidence>
<evidence type="ECO:0000313" key="13">
    <source>
        <dbReference type="Proteomes" id="UP001196980"/>
    </source>
</evidence>
<gene>
    <name evidence="12" type="ORF">HWQ67_11430</name>
</gene>
<dbReference type="PANTHER" id="PTHR11070">
    <property type="entry name" value="UVRD / RECB / PCRA DNA HELICASE FAMILY MEMBER"/>
    <property type="match status" value="1"/>
</dbReference>
<evidence type="ECO:0000256" key="8">
    <source>
        <dbReference type="ARBA" id="ARBA00048988"/>
    </source>
</evidence>
<dbReference type="Pfam" id="PF00580">
    <property type="entry name" value="UvrD-helicase"/>
    <property type="match status" value="1"/>
</dbReference>
<feature type="domain" description="UvrD-like helicase C-terminal" evidence="11">
    <location>
        <begin position="304"/>
        <end position="567"/>
    </location>
</feature>
<keyword evidence="1 9" id="KW-0547">Nucleotide-binding</keyword>
<evidence type="ECO:0000256" key="1">
    <source>
        <dbReference type="ARBA" id="ARBA00022741"/>
    </source>
</evidence>
<dbReference type="EMBL" id="JABXWD010000209">
    <property type="protein sequence ID" value="MBV6342197.1"/>
    <property type="molecule type" value="Genomic_DNA"/>
</dbReference>
<dbReference type="RefSeq" id="WP_218252820.1">
    <property type="nucleotide sequence ID" value="NZ_JABXWD010000209.1"/>
</dbReference>
<comment type="caution">
    <text evidence="12">The sequence shown here is derived from an EMBL/GenBank/DDBJ whole genome shotgun (WGS) entry which is preliminary data.</text>
</comment>
<dbReference type="EC" id="5.6.2.4" evidence="7"/>
<dbReference type="InterPro" id="IPR000212">
    <property type="entry name" value="DNA_helicase_UvrD/REP"/>
</dbReference>
<keyword evidence="13" id="KW-1185">Reference proteome</keyword>
<feature type="domain" description="UvrD-like helicase ATP-binding" evidence="10">
    <location>
        <begin position="21"/>
        <end position="303"/>
    </location>
</feature>
<evidence type="ECO:0000259" key="11">
    <source>
        <dbReference type="PROSITE" id="PS51217"/>
    </source>
</evidence>
<dbReference type="PROSITE" id="PS51198">
    <property type="entry name" value="UVRD_HELICASE_ATP_BIND"/>
    <property type="match status" value="1"/>
</dbReference>
<evidence type="ECO:0000256" key="6">
    <source>
        <dbReference type="ARBA" id="ARBA00034617"/>
    </source>
</evidence>
<keyword evidence="5" id="KW-0413">Isomerase</keyword>
<evidence type="ECO:0000256" key="5">
    <source>
        <dbReference type="ARBA" id="ARBA00023235"/>
    </source>
</evidence>
<evidence type="ECO:0000256" key="2">
    <source>
        <dbReference type="ARBA" id="ARBA00022801"/>
    </source>
</evidence>
<sequence>MKGYVIRKVLPTVGSGIDFEADLNAAQLDVVTHPDTPMLVLAGAGTGKTRTITYRVAWLIEHGTRPSNILLLTFTNKAAREMMRRAEALVSSDTRGLWGGTFHHIGNMILRSHAPLVGYKDGFSILDAADARELIDSCLAELGKQSATIPKGAVLYGLYSFVKNTDRSLQSVVEQRYPSFVNHLQRLHDISNAYEKKKLQLNLMDFDDILHNLRLLLSEHEQVRQHYGRLFKYILVDEYQDINCIQGEIVDLLGSGHRNIMVVGDDAQSIYSFRGANFDNILNFPDRYPDAKVFKLTVNYRSTPQILELANASISNNVVQYSKDLVAVCQGGPLPYLVALADNYEQAAFVASRIEDLTVDGFSPSDIGVLYRSHYQSMEVQMELQRRRMPYEVRSGLRFFEQAHVKDVLAYLRLVVNPSDEISCKRLLKMLPGIGNVTSDKVCRAMANSPSPLDGLAAAGGLIAKKAADGFDNLLRTLKTLADTRRPSDALEVALGSGVEYYLVNTYPNAQNRLEDIMQLSAYADRYDSVEDFINDMSLQDVSGEFTHSQAHEGGGIVLSSVHQAKGLEWKVVFVIGLNDGKFPSARALMSQDEEEERRLFYVATTRASQQLYLCYPLALENGFGRPSRFIREVPYELFEEIDIIGGGGDDVY</sequence>
<dbReference type="InterPro" id="IPR014016">
    <property type="entry name" value="UvrD-like_ATP-bd"/>
</dbReference>
<dbReference type="GO" id="GO:0004386">
    <property type="term" value="F:helicase activity"/>
    <property type="evidence" value="ECO:0007669"/>
    <property type="project" value="UniProtKB-KW"/>
</dbReference>
<dbReference type="InterPro" id="IPR014017">
    <property type="entry name" value="DNA_helicase_UvrD-like_C"/>
</dbReference>
<protein>
    <recommendedName>
        <fullName evidence="7">DNA 3'-5' helicase</fullName>
        <ecNumber evidence="7">5.6.2.4</ecNumber>
    </recommendedName>
</protein>
<evidence type="ECO:0000256" key="9">
    <source>
        <dbReference type="PROSITE-ProRule" id="PRU00560"/>
    </source>
</evidence>
<evidence type="ECO:0000313" key="12">
    <source>
        <dbReference type="EMBL" id="MBV6342197.1"/>
    </source>
</evidence>
<comment type="catalytic activity">
    <reaction evidence="8">
        <text>ATP + H2O = ADP + phosphate + H(+)</text>
        <dbReference type="Rhea" id="RHEA:13065"/>
        <dbReference type="ChEBI" id="CHEBI:15377"/>
        <dbReference type="ChEBI" id="CHEBI:15378"/>
        <dbReference type="ChEBI" id="CHEBI:30616"/>
        <dbReference type="ChEBI" id="CHEBI:43474"/>
        <dbReference type="ChEBI" id="CHEBI:456216"/>
        <dbReference type="EC" id="5.6.2.4"/>
    </reaction>
</comment>
<evidence type="ECO:0000259" key="10">
    <source>
        <dbReference type="PROSITE" id="PS51198"/>
    </source>
</evidence>
<dbReference type="Pfam" id="PF13361">
    <property type="entry name" value="UvrD_C"/>
    <property type="match status" value="2"/>
</dbReference>
<dbReference type="PANTHER" id="PTHR11070:SF3">
    <property type="entry name" value="DNA 3'-5' HELICASE"/>
    <property type="match status" value="1"/>
</dbReference>
<organism evidence="12 13">
    <name type="scientific">Candidatus Magnetobacterium casense</name>
    <dbReference type="NCBI Taxonomy" id="1455061"/>
    <lineage>
        <taxon>Bacteria</taxon>
        <taxon>Pseudomonadati</taxon>
        <taxon>Nitrospirota</taxon>
        <taxon>Thermodesulfovibrionia</taxon>
        <taxon>Thermodesulfovibrionales</taxon>
        <taxon>Candidatus Magnetobacteriaceae</taxon>
        <taxon>Candidatus Magnetobacterium</taxon>
    </lineage>
</organism>
<feature type="binding site" evidence="9">
    <location>
        <begin position="42"/>
        <end position="49"/>
    </location>
    <ligand>
        <name>ATP</name>
        <dbReference type="ChEBI" id="CHEBI:30616"/>
    </ligand>
</feature>
<keyword evidence="4 9" id="KW-0067">ATP-binding</keyword>
<comment type="catalytic activity">
    <reaction evidence="6">
        <text>Couples ATP hydrolysis with the unwinding of duplex DNA by translocating in the 3'-5' direction.</text>
        <dbReference type="EC" id="5.6.2.4"/>
    </reaction>
</comment>
<keyword evidence="3 9" id="KW-0347">Helicase</keyword>
<accession>A0ABS6S012</accession>
<reference evidence="12 13" key="1">
    <citation type="journal article" date="2020" name="J Geophys Res Biogeosci">
        <title>Magnetotaxis as an Adaptation to Enable Bacterial Shuttling of Microbial Sulfur and Sulfur Cycling Across Aquatic Oxic#Anoxic Interfaces.</title>
        <authorList>
            <person name="Li J."/>
            <person name="Liu P."/>
            <person name="Wang J."/>
            <person name="Roberts A.P."/>
            <person name="Pan Y."/>
        </authorList>
    </citation>
    <scope>NUCLEOTIDE SEQUENCE [LARGE SCALE GENOMIC DNA]</scope>
    <source>
        <strain evidence="12 13">MYR-1_YQ</strain>
    </source>
</reference>
<keyword evidence="2 9" id="KW-0378">Hydrolase</keyword>
<name>A0ABS6S012_9BACT</name>
<proteinExistence type="predicted"/>
<dbReference type="CDD" id="cd17932">
    <property type="entry name" value="DEXQc_UvrD"/>
    <property type="match status" value="1"/>
</dbReference>
<evidence type="ECO:0000256" key="3">
    <source>
        <dbReference type="ARBA" id="ARBA00022806"/>
    </source>
</evidence>
<dbReference type="Proteomes" id="UP001196980">
    <property type="component" value="Unassembled WGS sequence"/>
</dbReference>
<dbReference type="PROSITE" id="PS51217">
    <property type="entry name" value="UVRD_HELICASE_CTER"/>
    <property type="match status" value="1"/>
</dbReference>
<evidence type="ECO:0000256" key="4">
    <source>
        <dbReference type="ARBA" id="ARBA00022840"/>
    </source>
</evidence>